<evidence type="ECO:0008006" key="7">
    <source>
        <dbReference type="Google" id="ProtNLM"/>
    </source>
</evidence>
<keyword evidence="1" id="KW-0597">Phosphoprotein</keyword>
<dbReference type="GO" id="GO:0055037">
    <property type="term" value="C:recycling endosome"/>
    <property type="evidence" value="ECO:0007669"/>
    <property type="project" value="TreeGrafter"/>
</dbReference>
<dbReference type="GO" id="GO:0005802">
    <property type="term" value="C:trans-Golgi network"/>
    <property type="evidence" value="ECO:0007669"/>
    <property type="project" value="TreeGrafter"/>
</dbReference>
<dbReference type="GO" id="GO:0007032">
    <property type="term" value="P:endosome organization"/>
    <property type="evidence" value="ECO:0007669"/>
    <property type="project" value="TreeGrafter"/>
</dbReference>
<feature type="region of interest" description="Disordered" evidence="2">
    <location>
        <begin position="359"/>
        <end position="378"/>
    </location>
</feature>
<dbReference type="GO" id="GO:0005829">
    <property type="term" value="C:cytosol"/>
    <property type="evidence" value="ECO:0007669"/>
    <property type="project" value="GOC"/>
</dbReference>
<dbReference type="GO" id="GO:0042147">
    <property type="term" value="P:retrograde transport, endosome to Golgi"/>
    <property type="evidence" value="ECO:0007669"/>
    <property type="project" value="TreeGrafter"/>
</dbReference>
<feature type="domain" description="RGS" evidence="4">
    <location>
        <begin position="16"/>
        <end position="158"/>
    </location>
</feature>
<dbReference type="SUPFAM" id="SSF50729">
    <property type="entry name" value="PH domain-like"/>
    <property type="match status" value="2"/>
</dbReference>
<evidence type="ECO:0000313" key="6">
    <source>
        <dbReference type="Proteomes" id="UP000325113"/>
    </source>
</evidence>
<evidence type="ECO:0000259" key="3">
    <source>
        <dbReference type="PROSITE" id="PS50003"/>
    </source>
</evidence>
<dbReference type="SMART" id="SM00315">
    <property type="entry name" value="RGS"/>
    <property type="match status" value="1"/>
</dbReference>
<reference evidence="5 6" key="1">
    <citation type="submission" date="2019-07" db="EMBL/GenBank/DDBJ databases">
        <title>Genomes of Cafeteria roenbergensis.</title>
        <authorList>
            <person name="Fischer M.G."/>
            <person name="Hackl T."/>
            <person name="Roman M."/>
        </authorList>
    </citation>
    <scope>NUCLEOTIDE SEQUENCE [LARGE SCALE GENOMIC DNA]</scope>
    <source>
        <strain evidence="5 6">Cflag</strain>
    </source>
</reference>
<organism evidence="5 6">
    <name type="scientific">Cafeteria roenbergensis</name>
    <name type="common">Marine flagellate</name>
    <dbReference type="NCBI Taxonomy" id="33653"/>
    <lineage>
        <taxon>Eukaryota</taxon>
        <taxon>Sar</taxon>
        <taxon>Stramenopiles</taxon>
        <taxon>Bigyra</taxon>
        <taxon>Opalozoa</taxon>
        <taxon>Bicosoecida</taxon>
        <taxon>Cafeteriaceae</taxon>
        <taxon>Cafeteria</taxon>
    </lineage>
</organism>
<feature type="domain" description="PH" evidence="3">
    <location>
        <begin position="288"/>
        <end position="487"/>
    </location>
</feature>
<comment type="caution">
    <text evidence="5">The sequence shown here is derived from an EMBL/GenBank/DDBJ whole genome shotgun (WGS) entry which is preliminary data.</text>
</comment>
<gene>
    <name evidence="5" type="ORF">FNF31_00845</name>
</gene>
<dbReference type="SMART" id="SM00233">
    <property type="entry name" value="PH"/>
    <property type="match status" value="1"/>
</dbReference>
<proteinExistence type="predicted"/>
<dbReference type="PANTHER" id="PTHR22902">
    <property type="entry name" value="SESQUIPEDALIAN"/>
    <property type="match status" value="1"/>
</dbReference>
<dbReference type="GO" id="GO:0005769">
    <property type="term" value="C:early endosome"/>
    <property type="evidence" value="ECO:0007669"/>
    <property type="project" value="TreeGrafter"/>
</dbReference>
<dbReference type="EMBL" id="VLTM01000005">
    <property type="protein sequence ID" value="KAA0167404.1"/>
    <property type="molecule type" value="Genomic_DNA"/>
</dbReference>
<dbReference type="GO" id="GO:0001881">
    <property type="term" value="P:receptor recycling"/>
    <property type="evidence" value="ECO:0007669"/>
    <property type="project" value="TreeGrafter"/>
</dbReference>
<dbReference type="PROSITE" id="PS50132">
    <property type="entry name" value="RGS"/>
    <property type="match status" value="1"/>
</dbReference>
<dbReference type="InterPro" id="IPR001849">
    <property type="entry name" value="PH_domain"/>
</dbReference>
<dbReference type="CDD" id="cd07440">
    <property type="entry name" value="RGS"/>
    <property type="match status" value="1"/>
</dbReference>
<dbReference type="InterPro" id="IPR044926">
    <property type="entry name" value="RGS_subdomain_2"/>
</dbReference>
<dbReference type="AlphaFoldDB" id="A0A5A8DRS5"/>
<feature type="region of interest" description="Disordered" evidence="2">
    <location>
        <begin position="320"/>
        <end position="349"/>
    </location>
</feature>
<dbReference type="SUPFAM" id="SSF48097">
    <property type="entry name" value="Regulator of G-protein signaling, RGS"/>
    <property type="match status" value="1"/>
</dbReference>
<dbReference type="Gene3D" id="2.30.29.30">
    <property type="entry name" value="Pleckstrin-homology domain (PH domain)/Phosphotyrosine-binding domain (PTB)"/>
    <property type="match status" value="2"/>
</dbReference>
<sequence length="553" mass="58382">MAAARLPAMSLDRPAELERALADDCFFIHLLDFCKQEHNAENILFWRDVGDLQAFATKPGDPGSDGVAGASTDPAQEQVVNAQLALARAIMAKFVRIGAAHEINMPEEKRSELARAVQAEDISSVRAELAALRNKALKDIHTDIVPRFRKSEAFAEACKERRDRRVEAVSSTAALASSPIALALGASFGARRATIGTAPSVDAAHLDRAGLLQSASSAGPGDDSSPSASPTGSPSSRRGSARLTEQALAKAVRHVRRRRRVLGLSLRVKPSANAIDAIADVVSVCKANPLREGFLHKRGGGRQSWKRRWCVLTKDIGASFGSDEAGSGSGDDDGDGPSPTSPGKTSRPMLLGTAERAGEGGVPLETVPGMPSHPAAAAAAAAGGRSLEAVGDGRGGSVDTAPLAVEWLPARTRSGALLLYFDDDKDPLPKGIVPLSGVCGLAPDLGAYVGGTLFSFGLVTKERLFVLHAVSERTLHRWLDAFRLVLGLPLSSSAAPLAGGFTPRLGRTGSSSRRSLSFRSAEQRAWRVAHTHSAVRSHLQRRVAHTHSAVRRK</sequence>
<dbReference type="PANTHER" id="PTHR22902:SF27">
    <property type="entry name" value="PLECKSTRIN HOMOLOGY DOMAIN-CONTAINING FAMILY A MEMBER 3"/>
    <property type="match status" value="1"/>
</dbReference>
<feature type="compositionally biased region" description="Low complexity" evidence="2">
    <location>
        <begin position="214"/>
        <end position="243"/>
    </location>
</feature>
<evidence type="ECO:0000256" key="1">
    <source>
        <dbReference type="ARBA" id="ARBA00022553"/>
    </source>
</evidence>
<dbReference type="Pfam" id="PF00615">
    <property type="entry name" value="RGS"/>
    <property type="match status" value="1"/>
</dbReference>
<dbReference type="InterPro" id="IPR045188">
    <property type="entry name" value="Boi1/Boi2-like"/>
</dbReference>
<dbReference type="Proteomes" id="UP000325113">
    <property type="component" value="Unassembled WGS sequence"/>
</dbReference>
<feature type="region of interest" description="Disordered" evidence="2">
    <location>
        <begin position="213"/>
        <end position="243"/>
    </location>
</feature>
<dbReference type="InterPro" id="IPR011993">
    <property type="entry name" value="PH-like_dom_sf"/>
</dbReference>
<dbReference type="Gene3D" id="1.10.167.10">
    <property type="entry name" value="Regulator of G-protein Signalling 4, domain 2"/>
    <property type="match status" value="1"/>
</dbReference>
<evidence type="ECO:0000256" key="2">
    <source>
        <dbReference type="SAM" id="MobiDB-lite"/>
    </source>
</evidence>
<accession>A0A5A8DRS5</accession>
<dbReference type="InterPro" id="IPR016137">
    <property type="entry name" value="RGS"/>
</dbReference>
<dbReference type="InterPro" id="IPR036305">
    <property type="entry name" value="RGS_sf"/>
</dbReference>
<protein>
    <recommendedName>
        <fullName evidence="7">RGS domain-containing protein</fullName>
    </recommendedName>
</protein>
<dbReference type="Pfam" id="PF00169">
    <property type="entry name" value="PH"/>
    <property type="match status" value="1"/>
</dbReference>
<evidence type="ECO:0000259" key="4">
    <source>
        <dbReference type="PROSITE" id="PS50132"/>
    </source>
</evidence>
<dbReference type="PROSITE" id="PS50003">
    <property type="entry name" value="PH_DOMAIN"/>
    <property type="match status" value="1"/>
</dbReference>
<evidence type="ECO:0000313" key="5">
    <source>
        <dbReference type="EMBL" id="KAA0167404.1"/>
    </source>
</evidence>
<name>A0A5A8DRS5_CAFRO</name>